<sequence>METAGMFLLSKRSPRIFPIFAAAATSRVMSMVGLKVFSCELAEAATVAVGEWTT</sequence>
<name>A0A0J8CKG5_BETVV</name>
<organism evidence="1 2">
    <name type="scientific">Beta vulgaris subsp. vulgaris</name>
    <name type="common">Beet</name>
    <dbReference type="NCBI Taxonomy" id="3555"/>
    <lineage>
        <taxon>Eukaryota</taxon>
        <taxon>Viridiplantae</taxon>
        <taxon>Streptophyta</taxon>
        <taxon>Embryophyta</taxon>
        <taxon>Tracheophyta</taxon>
        <taxon>Spermatophyta</taxon>
        <taxon>Magnoliopsida</taxon>
        <taxon>eudicotyledons</taxon>
        <taxon>Gunneridae</taxon>
        <taxon>Pentapetalae</taxon>
        <taxon>Caryophyllales</taxon>
        <taxon>Chenopodiaceae</taxon>
        <taxon>Betoideae</taxon>
        <taxon>Beta</taxon>
    </lineage>
</organism>
<proteinExistence type="predicted"/>
<dbReference type="Gramene" id="KMT14235">
    <property type="protein sequence ID" value="KMT14235"/>
    <property type="gene ID" value="BVRB_4g075940"/>
</dbReference>
<evidence type="ECO:0000313" key="2">
    <source>
        <dbReference type="Proteomes" id="UP000035740"/>
    </source>
</evidence>
<dbReference type="AlphaFoldDB" id="A0A0J8CKG5"/>
<dbReference type="Proteomes" id="UP000035740">
    <property type="component" value="Chromosome 4"/>
</dbReference>
<gene>
    <name evidence="1" type="ORF">BVRB_4g075940</name>
</gene>
<keyword evidence="2" id="KW-1185">Reference proteome</keyword>
<reference evidence="1 2" key="1">
    <citation type="journal article" date="2014" name="Nature">
        <title>The genome of the recently domesticated crop plant sugar beet (Beta vulgaris).</title>
        <authorList>
            <person name="Dohm J.C."/>
            <person name="Minoche A.E."/>
            <person name="Holtgrawe D."/>
            <person name="Capella-Gutierrez S."/>
            <person name="Zakrzewski F."/>
            <person name="Tafer H."/>
            <person name="Rupp O."/>
            <person name="Sorensen T.R."/>
            <person name="Stracke R."/>
            <person name="Reinhardt R."/>
            <person name="Goesmann A."/>
            <person name="Kraft T."/>
            <person name="Schulz B."/>
            <person name="Stadler P.F."/>
            <person name="Schmidt T."/>
            <person name="Gabaldon T."/>
            <person name="Lehrach H."/>
            <person name="Weisshaar B."/>
            <person name="Himmelbauer H."/>
        </authorList>
    </citation>
    <scope>NUCLEOTIDE SEQUENCE [LARGE SCALE GENOMIC DNA]</scope>
    <source>
        <tissue evidence="1">Taproot</tissue>
    </source>
</reference>
<dbReference type="EMBL" id="KQ090068">
    <property type="protein sequence ID" value="KMT14235.1"/>
    <property type="molecule type" value="Genomic_DNA"/>
</dbReference>
<protein>
    <submittedName>
        <fullName evidence="1">Uncharacterized protein</fullName>
    </submittedName>
</protein>
<evidence type="ECO:0000313" key="1">
    <source>
        <dbReference type="EMBL" id="KMT14235.1"/>
    </source>
</evidence>
<accession>A0A0J8CKG5</accession>